<gene>
    <name evidence="3" type="ORF">DCF19_24275</name>
</gene>
<keyword evidence="2" id="KW-0732">Signal</keyword>
<feature type="chain" id="PRO_5016141498" description="NlpC/P60 domain-containing protein" evidence="2">
    <location>
        <begin position="24"/>
        <end position="228"/>
    </location>
</feature>
<reference evidence="3 4" key="1">
    <citation type="submission" date="2018-04" db="EMBL/GenBank/DDBJ databases">
        <authorList>
            <person name="Go L.Y."/>
            <person name="Mitchell J.A."/>
        </authorList>
    </citation>
    <scope>NUCLEOTIDE SEQUENCE [LARGE SCALE GENOMIC DNA]</scope>
    <source>
        <strain evidence="3">ULC066bin1</strain>
    </source>
</reference>
<evidence type="ECO:0008006" key="5">
    <source>
        <dbReference type="Google" id="ProtNLM"/>
    </source>
</evidence>
<comment type="caution">
    <text evidence="3">The sequence shown here is derived from an EMBL/GenBank/DDBJ whole genome shotgun (WGS) entry which is preliminary data.</text>
</comment>
<protein>
    <recommendedName>
        <fullName evidence="5">NlpC/P60 domain-containing protein</fullName>
    </recommendedName>
</protein>
<evidence type="ECO:0000313" key="4">
    <source>
        <dbReference type="Proteomes" id="UP000249467"/>
    </source>
</evidence>
<feature type="signal peptide" evidence="2">
    <location>
        <begin position="1"/>
        <end position="23"/>
    </location>
</feature>
<dbReference type="EMBL" id="QBML01000066">
    <property type="protein sequence ID" value="PZO35262.1"/>
    <property type="molecule type" value="Genomic_DNA"/>
</dbReference>
<sequence length="228" mass="25428">MNLKKTTFIGITSLATLFGLTFAAVPKTTENIFLLQEAERQLAAMQTSTYQHITDVDEASGRYNYDCSGFLDYSLQRVLPEAYAELPISKSKVHRPLAQDFYTLFSSKTQETKHWERIRKASDLRSGDIVAWLRPQDLDSHNTGHVMLVRANPSPNPDRPNEILIPVIDSTSAPHAKDSRSRSKGQTGLGTGSIGIVQNDEGDAIAYYWRGGLSKRKEITPIAFGRVK</sequence>
<evidence type="ECO:0000256" key="2">
    <source>
        <dbReference type="SAM" id="SignalP"/>
    </source>
</evidence>
<organism evidence="3 4">
    <name type="scientific">Pseudanabaena frigida</name>
    <dbReference type="NCBI Taxonomy" id="945775"/>
    <lineage>
        <taxon>Bacteria</taxon>
        <taxon>Bacillati</taxon>
        <taxon>Cyanobacteriota</taxon>
        <taxon>Cyanophyceae</taxon>
        <taxon>Pseudanabaenales</taxon>
        <taxon>Pseudanabaenaceae</taxon>
        <taxon>Pseudanabaena</taxon>
    </lineage>
</organism>
<dbReference type="AlphaFoldDB" id="A0A2W4VRZ0"/>
<accession>A0A2W4VRZ0</accession>
<proteinExistence type="predicted"/>
<dbReference type="Proteomes" id="UP000249467">
    <property type="component" value="Unassembled WGS sequence"/>
</dbReference>
<reference evidence="3 4" key="2">
    <citation type="submission" date="2018-06" db="EMBL/GenBank/DDBJ databases">
        <title>Metagenomic assembly of (sub)arctic Cyanobacteria and their associated microbiome from non-axenic cultures.</title>
        <authorList>
            <person name="Baurain D."/>
        </authorList>
    </citation>
    <scope>NUCLEOTIDE SEQUENCE [LARGE SCALE GENOMIC DNA]</scope>
    <source>
        <strain evidence="3">ULC066bin1</strain>
    </source>
</reference>
<name>A0A2W4VRZ0_9CYAN</name>
<evidence type="ECO:0000313" key="3">
    <source>
        <dbReference type="EMBL" id="PZO35262.1"/>
    </source>
</evidence>
<feature type="region of interest" description="Disordered" evidence="1">
    <location>
        <begin position="170"/>
        <end position="195"/>
    </location>
</feature>
<evidence type="ECO:0000256" key="1">
    <source>
        <dbReference type="SAM" id="MobiDB-lite"/>
    </source>
</evidence>